<evidence type="ECO:0000259" key="5">
    <source>
        <dbReference type="PROSITE" id="PS50111"/>
    </source>
</evidence>
<dbReference type="PROSITE" id="PS50111">
    <property type="entry name" value="CHEMOTAXIS_TRANSDUC_2"/>
    <property type="match status" value="1"/>
</dbReference>
<feature type="domain" description="Methyl-accepting transducer" evidence="5">
    <location>
        <begin position="272"/>
        <end position="501"/>
    </location>
</feature>
<dbReference type="InterPro" id="IPR004089">
    <property type="entry name" value="MCPsignal_dom"/>
</dbReference>
<comment type="caution">
    <text evidence="7">The sequence shown here is derived from an EMBL/GenBank/DDBJ whole genome shotgun (WGS) entry which is preliminary data.</text>
</comment>
<dbReference type="PANTHER" id="PTHR43531">
    <property type="entry name" value="PROTEIN ICFG"/>
    <property type="match status" value="1"/>
</dbReference>
<feature type="transmembrane region" description="Helical" evidence="4">
    <location>
        <begin position="21"/>
        <end position="41"/>
    </location>
</feature>
<feature type="transmembrane region" description="Helical" evidence="4">
    <location>
        <begin position="199"/>
        <end position="224"/>
    </location>
</feature>
<evidence type="ECO:0000259" key="6">
    <source>
        <dbReference type="PROSITE" id="PS50885"/>
    </source>
</evidence>
<protein>
    <recommendedName>
        <fullName evidence="9">Methyl-accepting chemotaxis protein</fullName>
    </recommendedName>
</protein>
<reference evidence="7 8" key="1">
    <citation type="journal article" date="2017" name="Nat. Commun.">
        <title>In situ click chemistry generation of cyclooxygenase-2 inhibitors.</title>
        <authorList>
            <person name="Bhardwaj A."/>
            <person name="Kaur J."/>
            <person name="Wuest M."/>
            <person name="Wuest F."/>
        </authorList>
    </citation>
    <scope>NUCLEOTIDE SEQUENCE [LARGE SCALE GENOMIC DNA]</scope>
    <source>
        <strain evidence="7">S2_018_000_R2_106</strain>
    </source>
</reference>
<dbReference type="PRINTS" id="PR00260">
    <property type="entry name" value="CHEMTRNSDUCR"/>
</dbReference>
<dbReference type="PROSITE" id="PS50885">
    <property type="entry name" value="HAMP"/>
    <property type="match status" value="1"/>
</dbReference>
<dbReference type="Proteomes" id="UP000320948">
    <property type="component" value="Unassembled WGS sequence"/>
</dbReference>
<evidence type="ECO:0000256" key="2">
    <source>
        <dbReference type="ARBA" id="ARBA00029447"/>
    </source>
</evidence>
<dbReference type="EMBL" id="VAFM01000001">
    <property type="protein sequence ID" value="TKW61760.1"/>
    <property type="molecule type" value="Genomic_DNA"/>
</dbReference>
<dbReference type="InterPro" id="IPR051310">
    <property type="entry name" value="MCP_chemotaxis"/>
</dbReference>
<dbReference type="CDD" id="cd06225">
    <property type="entry name" value="HAMP"/>
    <property type="match status" value="1"/>
</dbReference>
<keyword evidence="4" id="KW-0812">Transmembrane</keyword>
<comment type="similarity">
    <text evidence="2">Belongs to the methyl-accepting chemotaxis (MCP) protein family.</text>
</comment>
<evidence type="ECO:0000313" key="8">
    <source>
        <dbReference type="Proteomes" id="UP000320948"/>
    </source>
</evidence>
<evidence type="ECO:0000256" key="4">
    <source>
        <dbReference type="SAM" id="Phobius"/>
    </source>
</evidence>
<keyword evidence="3" id="KW-0807">Transducer</keyword>
<dbReference type="InterPro" id="IPR024478">
    <property type="entry name" value="HlyB_4HB_MCP"/>
</dbReference>
<dbReference type="PANTHER" id="PTHR43531:SF11">
    <property type="entry name" value="METHYL-ACCEPTING CHEMOTAXIS PROTEIN 3"/>
    <property type="match status" value="1"/>
</dbReference>
<dbReference type="SMART" id="SM00283">
    <property type="entry name" value="MA"/>
    <property type="match status" value="1"/>
</dbReference>
<dbReference type="GO" id="GO:0004888">
    <property type="term" value="F:transmembrane signaling receptor activity"/>
    <property type="evidence" value="ECO:0007669"/>
    <property type="project" value="InterPro"/>
</dbReference>
<organism evidence="7 8">
    <name type="scientific">Blastochloris viridis</name>
    <name type="common">Rhodopseudomonas viridis</name>
    <dbReference type="NCBI Taxonomy" id="1079"/>
    <lineage>
        <taxon>Bacteria</taxon>
        <taxon>Pseudomonadati</taxon>
        <taxon>Pseudomonadota</taxon>
        <taxon>Alphaproteobacteria</taxon>
        <taxon>Hyphomicrobiales</taxon>
        <taxon>Blastochloridaceae</taxon>
        <taxon>Blastochloris</taxon>
    </lineage>
</organism>
<dbReference type="InterPro" id="IPR004090">
    <property type="entry name" value="Chemotax_Me-accpt_rcpt"/>
</dbReference>
<evidence type="ECO:0000256" key="1">
    <source>
        <dbReference type="ARBA" id="ARBA00022500"/>
    </source>
</evidence>
<feature type="domain" description="HAMP" evidence="6">
    <location>
        <begin position="222"/>
        <end position="274"/>
    </location>
</feature>
<accession>A0A6N4R5R5</accession>
<keyword evidence="1" id="KW-0145">Chemotaxis</keyword>
<sequence length="509" mass="54884">MALIKKKTEVPMKSLTIKQRLIGLSLMVFLSLSAITGAGLYEMKQMKNELDVITDNWVPSVIASYKMRVSLRDQRLSVFSHTLADTPEEMTRREERTKSFTEDFLKDKAEYEQLISTDEERKLYDAFVKSSAAYQDRINQILDISRDLSRKREAQNELRNNSREVFDTMMGDLMKLSDFNINGATESGIKADGSFTQAIIILTVVALVIAVLVALVTFPVVMGISKGMTELNRAFGALSQLDLRVRGKVTSKDEIGTALEQFNKTATELTGVVRGTQEASHTVSAAAHELSAGMESIAATTHEQEAALTSIAASLEETSASAAEVNNKAQRSGRATEDIVSSISGVMTNVTDLSTNANAIGTVLEVIKGISEQINLLSLNAAIEAARAGDAGRGFAVVADEVRKLAGSTSASTDEIAKVVTDLQASVNRTKHALDSVGNALDEVKSNSVSVVTAVGQQTIAVNTISASIGEFRSQMAAVMHNVQEAQVASESLSQSAEELNMQTSRFKV</sequence>
<dbReference type="GO" id="GO:0007165">
    <property type="term" value="P:signal transduction"/>
    <property type="evidence" value="ECO:0007669"/>
    <property type="project" value="UniProtKB-KW"/>
</dbReference>
<keyword evidence="4" id="KW-0472">Membrane</keyword>
<dbReference type="InterPro" id="IPR003660">
    <property type="entry name" value="HAMP_dom"/>
</dbReference>
<dbReference type="GO" id="GO:0006935">
    <property type="term" value="P:chemotaxis"/>
    <property type="evidence" value="ECO:0007669"/>
    <property type="project" value="UniProtKB-KW"/>
</dbReference>
<proteinExistence type="inferred from homology"/>
<dbReference type="SUPFAM" id="SSF58104">
    <property type="entry name" value="Methyl-accepting chemotaxis protein (MCP) signaling domain"/>
    <property type="match status" value="1"/>
</dbReference>
<dbReference type="GO" id="GO:0005886">
    <property type="term" value="C:plasma membrane"/>
    <property type="evidence" value="ECO:0007669"/>
    <property type="project" value="TreeGrafter"/>
</dbReference>
<dbReference type="AlphaFoldDB" id="A0A6N4R5R5"/>
<dbReference type="InterPro" id="IPR047347">
    <property type="entry name" value="YvaQ-like_sensor"/>
</dbReference>
<keyword evidence="4" id="KW-1133">Transmembrane helix</keyword>
<dbReference type="Pfam" id="PF12729">
    <property type="entry name" value="4HB_MCP_1"/>
    <property type="match status" value="1"/>
</dbReference>
<dbReference type="CDD" id="cd19411">
    <property type="entry name" value="MCP2201-like_sensor"/>
    <property type="match status" value="1"/>
</dbReference>
<evidence type="ECO:0008006" key="9">
    <source>
        <dbReference type="Google" id="ProtNLM"/>
    </source>
</evidence>
<evidence type="ECO:0000313" key="7">
    <source>
        <dbReference type="EMBL" id="TKW61760.1"/>
    </source>
</evidence>
<dbReference type="Gene3D" id="1.10.287.950">
    <property type="entry name" value="Methyl-accepting chemotaxis protein"/>
    <property type="match status" value="1"/>
</dbReference>
<dbReference type="Pfam" id="PF00015">
    <property type="entry name" value="MCPsignal"/>
    <property type="match status" value="1"/>
</dbReference>
<gene>
    <name evidence="7" type="ORF">DI628_03825</name>
</gene>
<name>A0A6N4R5R5_BLAVI</name>
<evidence type="ECO:0000256" key="3">
    <source>
        <dbReference type="PROSITE-ProRule" id="PRU00284"/>
    </source>
</evidence>